<dbReference type="Pfam" id="PF10135">
    <property type="entry name" value="Rod-binding"/>
    <property type="match status" value="1"/>
</dbReference>
<feature type="domain" description="Flagellar protein FlgJ N-terminal" evidence="1">
    <location>
        <begin position="48"/>
        <end position="93"/>
    </location>
</feature>
<organism evidence="2 3">
    <name type="scientific">Caulobacter rhizosphaerae</name>
    <dbReference type="NCBI Taxonomy" id="2010972"/>
    <lineage>
        <taxon>Bacteria</taxon>
        <taxon>Pseudomonadati</taxon>
        <taxon>Pseudomonadota</taxon>
        <taxon>Alphaproteobacteria</taxon>
        <taxon>Caulobacterales</taxon>
        <taxon>Caulobacteraceae</taxon>
        <taxon>Caulobacter</taxon>
    </lineage>
</organism>
<dbReference type="RefSeq" id="WP_056759277.1">
    <property type="nucleotide sequence ID" value="NZ_BMLD01000019.1"/>
</dbReference>
<reference evidence="2 3" key="1">
    <citation type="submission" date="2023-07" db="EMBL/GenBank/DDBJ databases">
        <title>Sorghum-associated microbial communities from plants grown in Nebraska, USA.</title>
        <authorList>
            <person name="Schachtman D."/>
        </authorList>
    </citation>
    <scope>NUCLEOTIDE SEQUENCE [LARGE SCALE GENOMIC DNA]</scope>
    <source>
        <strain evidence="2 3">DS2154</strain>
    </source>
</reference>
<keyword evidence="3" id="KW-1185">Reference proteome</keyword>
<dbReference type="EMBL" id="JAVDRL010000002">
    <property type="protein sequence ID" value="MDR6530154.1"/>
    <property type="molecule type" value="Genomic_DNA"/>
</dbReference>
<accession>A0ABU1MVE4</accession>
<evidence type="ECO:0000259" key="1">
    <source>
        <dbReference type="Pfam" id="PF10135"/>
    </source>
</evidence>
<comment type="caution">
    <text evidence="2">The sequence shown here is derived from an EMBL/GenBank/DDBJ whole genome shotgun (WGS) entry which is preliminary data.</text>
</comment>
<evidence type="ECO:0000313" key="3">
    <source>
        <dbReference type="Proteomes" id="UP001262754"/>
    </source>
</evidence>
<dbReference type="InterPro" id="IPR019301">
    <property type="entry name" value="Flagellar_prot_FlgJ_N"/>
</dbReference>
<sequence>MSLSTIATPALDTVGPTAASTAELLKRGKIRETAQKFEASFLSVMMQSMTAGMKTPEVGGGGTGEDMFKSLLAEEMAKQVSRAGGVGVAAAVQKEMLKMQGLKE</sequence>
<gene>
    <name evidence="2" type="ORF">J2800_000878</name>
</gene>
<dbReference type="Proteomes" id="UP001262754">
    <property type="component" value="Unassembled WGS sequence"/>
</dbReference>
<proteinExistence type="predicted"/>
<evidence type="ECO:0000313" key="2">
    <source>
        <dbReference type="EMBL" id="MDR6530154.1"/>
    </source>
</evidence>
<name>A0ABU1MVE4_9CAUL</name>
<protein>
    <submittedName>
        <fullName evidence="2">Rod binding domain-containing protein</fullName>
    </submittedName>
</protein>